<dbReference type="FunFam" id="3.30.300.30:FF:000008">
    <property type="entry name" value="2,3-dihydroxybenzoate-AMP ligase"/>
    <property type="match status" value="1"/>
</dbReference>
<organism evidence="5 6">
    <name type="scientific">Denitratisoma oestradiolicum</name>
    <dbReference type="NCBI Taxonomy" id="311182"/>
    <lineage>
        <taxon>Bacteria</taxon>
        <taxon>Pseudomonadati</taxon>
        <taxon>Pseudomonadota</taxon>
        <taxon>Betaproteobacteria</taxon>
        <taxon>Nitrosomonadales</taxon>
        <taxon>Sterolibacteriaceae</taxon>
        <taxon>Denitratisoma</taxon>
    </lineage>
</organism>
<dbReference type="InterPro" id="IPR020845">
    <property type="entry name" value="AMP-binding_CS"/>
</dbReference>
<accession>A0A6S6XWC3</accession>
<dbReference type="InterPro" id="IPR042099">
    <property type="entry name" value="ANL_N_sf"/>
</dbReference>
<evidence type="ECO:0000259" key="4">
    <source>
        <dbReference type="Pfam" id="PF13193"/>
    </source>
</evidence>
<feature type="domain" description="AMP-dependent synthetase/ligase" evidence="3">
    <location>
        <begin position="13"/>
        <end position="382"/>
    </location>
</feature>
<dbReference type="Pfam" id="PF13193">
    <property type="entry name" value="AMP-binding_C"/>
    <property type="match status" value="1"/>
</dbReference>
<proteinExistence type="inferred from homology"/>
<dbReference type="PANTHER" id="PTHR43201">
    <property type="entry name" value="ACYL-COA SYNTHETASE"/>
    <property type="match status" value="1"/>
</dbReference>
<dbReference type="Pfam" id="PF00501">
    <property type="entry name" value="AMP-binding"/>
    <property type="match status" value="1"/>
</dbReference>
<dbReference type="Gene3D" id="3.40.50.12780">
    <property type="entry name" value="N-terminal domain of ligase-like"/>
    <property type="match status" value="1"/>
</dbReference>
<keyword evidence="6" id="KW-1185">Reference proteome</keyword>
<reference evidence="5 6" key="1">
    <citation type="submission" date="2020-03" db="EMBL/GenBank/DDBJ databases">
        <authorList>
            <consortium name="Genoscope - CEA"/>
            <person name="William W."/>
        </authorList>
    </citation>
    <scope>NUCLEOTIDE SEQUENCE [LARGE SCALE GENOMIC DNA]</scope>
    <source>
        <strain evidence="6">DSM 16959</strain>
    </source>
</reference>
<dbReference type="InterPro" id="IPR045851">
    <property type="entry name" value="AMP-bd_C_sf"/>
</dbReference>
<evidence type="ECO:0000256" key="1">
    <source>
        <dbReference type="ARBA" id="ARBA00006432"/>
    </source>
</evidence>
<dbReference type="KEGG" id="doe:DENOEST_1378"/>
<gene>
    <name evidence="5" type="primary">fadD</name>
    <name evidence="5" type="ORF">DENOEST_1378</name>
</gene>
<protein>
    <submittedName>
        <fullName evidence="5">3-[(3aS,4S,7aS)-7a-methyl-1, 5-dioxo-octahydro-1H-inden-4-yl]propanoyl:CoA ligase</fullName>
        <ecNumber evidence="5">6.2.1.41</ecNumber>
    </submittedName>
</protein>
<dbReference type="InterPro" id="IPR000873">
    <property type="entry name" value="AMP-dep_synth/lig_dom"/>
</dbReference>
<dbReference type="Gene3D" id="3.30.300.30">
    <property type="match status" value="1"/>
</dbReference>
<dbReference type="PROSITE" id="PS00455">
    <property type="entry name" value="AMP_BINDING"/>
    <property type="match status" value="1"/>
</dbReference>
<dbReference type="GO" id="GO:0031956">
    <property type="term" value="F:medium-chain fatty acid-CoA ligase activity"/>
    <property type="evidence" value="ECO:0007669"/>
    <property type="project" value="TreeGrafter"/>
</dbReference>
<evidence type="ECO:0000313" key="6">
    <source>
        <dbReference type="Proteomes" id="UP000515733"/>
    </source>
</evidence>
<evidence type="ECO:0000313" key="5">
    <source>
        <dbReference type="EMBL" id="CAB1368543.1"/>
    </source>
</evidence>
<dbReference type="OrthoDB" id="9766486at2"/>
<evidence type="ECO:0000256" key="2">
    <source>
        <dbReference type="ARBA" id="ARBA00022598"/>
    </source>
</evidence>
<dbReference type="EC" id="6.2.1.41" evidence="5"/>
<keyword evidence="2 5" id="KW-0436">Ligase</keyword>
<evidence type="ECO:0000259" key="3">
    <source>
        <dbReference type="Pfam" id="PF00501"/>
    </source>
</evidence>
<dbReference type="NCBIfam" id="NF005801">
    <property type="entry name" value="PRK07656.1"/>
    <property type="match status" value="1"/>
</dbReference>
<feature type="domain" description="AMP-binding enzyme C-terminal" evidence="4">
    <location>
        <begin position="434"/>
        <end position="509"/>
    </location>
</feature>
<name>A0A6S6XWC3_9PROT</name>
<dbReference type="InterPro" id="IPR025110">
    <property type="entry name" value="AMP-bd_C"/>
</dbReference>
<dbReference type="GO" id="GO:0006631">
    <property type="term" value="P:fatty acid metabolic process"/>
    <property type="evidence" value="ECO:0007669"/>
    <property type="project" value="TreeGrafter"/>
</dbReference>
<dbReference type="RefSeq" id="WP_145769650.1">
    <property type="nucleotide sequence ID" value="NZ_LR778301.1"/>
</dbReference>
<dbReference type="Proteomes" id="UP000515733">
    <property type="component" value="Chromosome"/>
</dbReference>
<dbReference type="PANTHER" id="PTHR43201:SF5">
    <property type="entry name" value="MEDIUM-CHAIN ACYL-COA LIGASE ACSF2, MITOCHONDRIAL"/>
    <property type="match status" value="1"/>
</dbReference>
<sequence length="521" mass="56678">MLPKILTVPHMMTESAQRWPEAIAIEEGEHKISYRQLDALRMQAARAVMALGVEAGDRVAVWAPNQWEWIVAALGLQTAGAVLVPINTRMKGMEAADIIKRSGAKVLFIAGDFLGSYYPDMLQGQDMGDLSHTVVLRDARGSDKTWEQFMALAEQVPEADACARMDAVHPDSLADLMFTSGTTGRSKGVMSVHSAVVQAFDSWSNVVTLGPGDRYLIINPFFHSFGYKAGWFSALLRGAAILPCAVFDAETVLKLINEKKISFLPGPPTLYLTMLSSPKLKDYDISSLRVAVTGAATIPPVLIQRMRDELGFKVVVTAYGLTECGGCATVCDPSEDAETIATTSGRAIPGIELRCIDEAGKPVPAGSAGEIVIRGYCVMKGYMDDEEGTREAIDSEGWLHTGDVGILDERGNLRITDRLKDMFIVGGFNCYPAEVEKLLSVHPAIAQVAVVGVPDERMGEVGCAFVLLKEGAQLDEKGLIAWSRENMSNYKVPRYVRIEKAFPTNASGKVLKRELRDGFKP</sequence>
<dbReference type="AlphaFoldDB" id="A0A6S6XWC3"/>
<comment type="similarity">
    <text evidence="1">Belongs to the ATP-dependent AMP-binding enzyme family.</text>
</comment>
<dbReference type="SUPFAM" id="SSF56801">
    <property type="entry name" value="Acetyl-CoA synthetase-like"/>
    <property type="match status" value="1"/>
</dbReference>
<dbReference type="EMBL" id="LR778301">
    <property type="protein sequence ID" value="CAB1368543.1"/>
    <property type="molecule type" value="Genomic_DNA"/>
</dbReference>